<feature type="compositionally biased region" description="Basic and acidic residues" evidence="1">
    <location>
        <begin position="8"/>
        <end position="21"/>
    </location>
</feature>
<dbReference type="AlphaFoldDB" id="A0AAW1XKR5"/>
<evidence type="ECO:0000313" key="2">
    <source>
        <dbReference type="EMBL" id="KAK9936963.1"/>
    </source>
</evidence>
<feature type="compositionally biased region" description="Low complexity" evidence="1">
    <location>
        <begin position="30"/>
        <end position="40"/>
    </location>
</feature>
<protein>
    <submittedName>
        <fullName evidence="2">Uncharacterized protein</fullName>
    </submittedName>
</protein>
<comment type="caution">
    <text evidence="2">The sequence shown here is derived from an EMBL/GenBank/DDBJ whole genome shotgun (WGS) entry which is preliminary data.</text>
</comment>
<name>A0AAW1XKR5_RUBAR</name>
<organism evidence="2 3">
    <name type="scientific">Rubus argutus</name>
    <name type="common">Southern blackberry</name>
    <dbReference type="NCBI Taxonomy" id="59490"/>
    <lineage>
        <taxon>Eukaryota</taxon>
        <taxon>Viridiplantae</taxon>
        <taxon>Streptophyta</taxon>
        <taxon>Embryophyta</taxon>
        <taxon>Tracheophyta</taxon>
        <taxon>Spermatophyta</taxon>
        <taxon>Magnoliopsida</taxon>
        <taxon>eudicotyledons</taxon>
        <taxon>Gunneridae</taxon>
        <taxon>Pentapetalae</taxon>
        <taxon>rosids</taxon>
        <taxon>fabids</taxon>
        <taxon>Rosales</taxon>
        <taxon>Rosaceae</taxon>
        <taxon>Rosoideae</taxon>
        <taxon>Rosoideae incertae sedis</taxon>
        <taxon>Rubus</taxon>
    </lineage>
</organism>
<dbReference type="EMBL" id="JBEDUW010000003">
    <property type="protein sequence ID" value="KAK9936963.1"/>
    <property type="molecule type" value="Genomic_DNA"/>
</dbReference>
<proteinExistence type="predicted"/>
<evidence type="ECO:0000313" key="3">
    <source>
        <dbReference type="Proteomes" id="UP001457282"/>
    </source>
</evidence>
<evidence type="ECO:0000256" key="1">
    <source>
        <dbReference type="SAM" id="MobiDB-lite"/>
    </source>
</evidence>
<feature type="compositionally biased region" description="Basic residues" evidence="1">
    <location>
        <begin position="123"/>
        <end position="136"/>
    </location>
</feature>
<keyword evidence="3" id="KW-1185">Reference proteome</keyword>
<feature type="region of interest" description="Disordered" evidence="1">
    <location>
        <begin position="89"/>
        <end position="136"/>
    </location>
</feature>
<gene>
    <name evidence="2" type="ORF">M0R45_013782</name>
</gene>
<accession>A0AAW1XKR5</accession>
<reference evidence="2 3" key="1">
    <citation type="journal article" date="2023" name="G3 (Bethesda)">
        <title>A chromosome-length genome assembly and annotation of blackberry (Rubus argutus, cv. 'Hillquist').</title>
        <authorList>
            <person name="Bruna T."/>
            <person name="Aryal R."/>
            <person name="Dudchenko O."/>
            <person name="Sargent D.J."/>
            <person name="Mead D."/>
            <person name="Buti M."/>
            <person name="Cavallini A."/>
            <person name="Hytonen T."/>
            <person name="Andres J."/>
            <person name="Pham M."/>
            <person name="Weisz D."/>
            <person name="Mascagni F."/>
            <person name="Usai G."/>
            <person name="Natali L."/>
            <person name="Bassil N."/>
            <person name="Fernandez G.E."/>
            <person name="Lomsadze A."/>
            <person name="Armour M."/>
            <person name="Olukolu B."/>
            <person name="Poorten T."/>
            <person name="Britton C."/>
            <person name="Davik J."/>
            <person name="Ashrafi H."/>
            <person name="Aiden E.L."/>
            <person name="Borodovsky M."/>
            <person name="Worthington M."/>
        </authorList>
    </citation>
    <scope>NUCLEOTIDE SEQUENCE [LARGE SCALE GENOMIC DNA]</scope>
    <source>
        <strain evidence="2">PI 553951</strain>
    </source>
</reference>
<dbReference type="Proteomes" id="UP001457282">
    <property type="component" value="Unassembled WGS sequence"/>
</dbReference>
<sequence>MPVTQISDEPRPLKFSRDPNSPHRVLTPCPFAAAAAAPPRTSRPRSPPVLMTRATEPVTVTVKPSNDRSPICFSPVLAHPSLLHRSGNHHLLAALHPPRRRRSPEPVPSFTADDPSSPYSISRNKKKRQRRLGLGR</sequence>
<feature type="region of interest" description="Disordered" evidence="1">
    <location>
        <begin position="1"/>
        <end position="54"/>
    </location>
</feature>